<organism evidence="1 2">
    <name type="scientific">Verticillium dahliae</name>
    <name type="common">Verticillium wilt</name>
    <dbReference type="NCBI Taxonomy" id="27337"/>
    <lineage>
        <taxon>Eukaryota</taxon>
        <taxon>Fungi</taxon>
        <taxon>Dikarya</taxon>
        <taxon>Ascomycota</taxon>
        <taxon>Pezizomycotina</taxon>
        <taxon>Sordariomycetes</taxon>
        <taxon>Hypocreomycetidae</taxon>
        <taxon>Glomerellales</taxon>
        <taxon>Plectosphaerellaceae</taxon>
        <taxon>Verticillium</taxon>
    </lineage>
</organism>
<evidence type="ECO:0000313" key="2">
    <source>
        <dbReference type="Proteomes" id="UP000288725"/>
    </source>
</evidence>
<sequence>MAVSARRLVGAPARQPERAVPARCGARRQGRQLCIDALALCIYENGAALQVEEPARAVTPDGGVWPVPPPCRAEPSSVGDDAAARAHVAARCAAWPSEETTLLLALGLRLTAVAVKESSAETSPDRKPVRKILSILAVFLTPRLLAIITCSAR</sequence>
<accession>A0A444RP52</accession>
<dbReference type="AlphaFoldDB" id="A0A444RP52"/>
<name>A0A444RP52_VERDA</name>
<reference evidence="1 2" key="1">
    <citation type="submission" date="2018-12" db="EMBL/GenBank/DDBJ databases">
        <title>Genome of Verticillium dahliae isolate Getta Getta.</title>
        <authorList>
            <person name="Gardiner D.M."/>
        </authorList>
    </citation>
    <scope>NUCLEOTIDE SEQUENCE [LARGE SCALE GENOMIC DNA]</scope>
    <source>
        <strain evidence="1 2">Getta Getta</strain>
    </source>
</reference>
<proteinExistence type="predicted"/>
<gene>
    <name evidence="1" type="ORF">VDGE_30247</name>
</gene>
<dbReference type="EMBL" id="RSDZ01000121">
    <property type="protein sequence ID" value="RXG42897.1"/>
    <property type="molecule type" value="Genomic_DNA"/>
</dbReference>
<protein>
    <submittedName>
        <fullName evidence="1">Uncharacterized protein</fullName>
    </submittedName>
</protein>
<comment type="caution">
    <text evidence="1">The sequence shown here is derived from an EMBL/GenBank/DDBJ whole genome shotgun (WGS) entry which is preliminary data.</text>
</comment>
<dbReference type="Proteomes" id="UP000288725">
    <property type="component" value="Chromosome 8"/>
</dbReference>
<evidence type="ECO:0000313" key="1">
    <source>
        <dbReference type="EMBL" id="RXG42897.1"/>
    </source>
</evidence>